<reference evidence="1" key="1">
    <citation type="journal article" date="2014" name="Front. Microbiol.">
        <title>High frequency of phylogenetically diverse reductive dehalogenase-homologous genes in deep subseafloor sedimentary metagenomes.</title>
        <authorList>
            <person name="Kawai M."/>
            <person name="Futagami T."/>
            <person name="Toyoda A."/>
            <person name="Takaki Y."/>
            <person name="Nishi S."/>
            <person name="Hori S."/>
            <person name="Arai W."/>
            <person name="Tsubouchi T."/>
            <person name="Morono Y."/>
            <person name="Uchiyama I."/>
            <person name="Ito T."/>
            <person name="Fujiyama A."/>
            <person name="Inagaki F."/>
            <person name="Takami H."/>
        </authorList>
    </citation>
    <scope>NUCLEOTIDE SEQUENCE</scope>
    <source>
        <strain evidence="1">Expedition CK06-06</strain>
    </source>
</reference>
<protein>
    <submittedName>
        <fullName evidence="1">Uncharacterized protein</fullName>
    </submittedName>
</protein>
<evidence type="ECO:0000313" key="1">
    <source>
        <dbReference type="EMBL" id="GAG52434.1"/>
    </source>
</evidence>
<accession>X0Y9D4</accession>
<gene>
    <name evidence="1" type="ORF">S01H1_81181</name>
</gene>
<organism evidence="1">
    <name type="scientific">marine sediment metagenome</name>
    <dbReference type="NCBI Taxonomy" id="412755"/>
    <lineage>
        <taxon>unclassified sequences</taxon>
        <taxon>metagenomes</taxon>
        <taxon>ecological metagenomes</taxon>
    </lineage>
</organism>
<dbReference type="EMBL" id="BARS01054905">
    <property type="protein sequence ID" value="GAG52434.1"/>
    <property type="molecule type" value="Genomic_DNA"/>
</dbReference>
<sequence>MNQMERAELVGKLRAMVAISLENYKIARDPDTSEFEHVLNDNSQRRMADMLKQIKEQT</sequence>
<proteinExistence type="predicted"/>
<name>X0Y9D4_9ZZZZ</name>
<comment type="caution">
    <text evidence="1">The sequence shown here is derived from an EMBL/GenBank/DDBJ whole genome shotgun (WGS) entry which is preliminary data.</text>
</comment>
<dbReference type="AlphaFoldDB" id="X0Y9D4"/>